<keyword evidence="3" id="KW-1185">Reference proteome</keyword>
<protein>
    <recommendedName>
        <fullName evidence="1">C-type lectin domain-containing protein</fullName>
    </recommendedName>
</protein>
<proteinExistence type="predicted"/>
<sequence>MCRSMFWNQTNDAQQIDAGGSDLYLFKNPCRLGYSAYQVDNTTSCLKLSTKRSTYRKARSDCQADGGHTASTKTPEKLALLVKLAQGVYFWVGMDDRKKNKEFVWQDDGSVLTPLQTQQLFMPGEPSHLTDQDCVSVKAPETGLNDRKCNLFMNSFCEIQPGC</sequence>
<dbReference type="InterPro" id="IPR001304">
    <property type="entry name" value="C-type_lectin-like"/>
</dbReference>
<dbReference type="SUPFAM" id="SSF56436">
    <property type="entry name" value="C-type lectin-like"/>
    <property type="match status" value="1"/>
</dbReference>
<accession>A0A3S1BCU6</accession>
<feature type="domain" description="C-type lectin" evidence="1">
    <location>
        <begin position="41"/>
        <end position="158"/>
    </location>
</feature>
<evidence type="ECO:0000259" key="1">
    <source>
        <dbReference type="PROSITE" id="PS50041"/>
    </source>
</evidence>
<name>A0A3S1BCU6_ELYCH</name>
<gene>
    <name evidence="2" type="ORF">EGW08_006878</name>
</gene>
<reference evidence="2 3" key="1">
    <citation type="submission" date="2019-01" db="EMBL/GenBank/DDBJ databases">
        <title>A draft genome assembly of the solar-powered sea slug Elysia chlorotica.</title>
        <authorList>
            <person name="Cai H."/>
            <person name="Li Q."/>
            <person name="Fang X."/>
            <person name="Li J."/>
            <person name="Curtis N.E."/>
            <person name="Altenburger A."/>
            <person name="Shibata T."/>
            <person name="Feng M."/>
            <person name="Maeda T."/>
            <person name="Schwartz J.A."/>
            <person name="Shigenobu S."/>
            <person name="Lundholm N."/>
            <person name="Nishiyama T."/>
            <person name="Yang H."/>
            <person name="Hasebe M."/>
            <person name="Li S."/>
            <person name="Pierce S.K."/>
            <person name="Wang J."/>
        </authorList>
    </citation>
    <scope>NUCLEOTIDE SEQUENCE [LARGE SCALE GENOMIC DNA]</scope>
    <source>
        <strain evidence="2">EC2010</strain>
        <tissue evidence="2">Whole organism of an adult</tissue>
    </source>
</reference>
<dbReference type="Pfam" id="PF00059">
    <property type="entry name" value="Lectin_C"/>
    <property type="match status" value="1"/>
</dbReference>
<dbReference type="CDD" id="cd00037">
    <property type="entry name" value="CLECT"/>
    <property type="match status" value="1"/>
</dbReference>
<dbReference type="InterPro" id="IPR016186">
    <property type="entry name" value="C-type_lectin-like/link_sf"/>
</dbReference>
<dbReference type="PANTHER" id="PTHR22801:SF63">
    <property type="entry name" value="C-TYPE LECTIN DOMAIN-CONTAINING PROTEIN"/>
    <property type="match status" value="1"/>
</dbReference>
<dbReference type="AlphaFoldDB" id="A0A3S1BCU6"/>
<dbReference type="Proteomes" id="UP000271974">
    <property type="component" value="Unassembled WGS sequence"/>
</dbReference>
<dbReference type="PROSITE" id="PS50041">
    <property type="entry name" value="C_TYPE_LECTIN_2"/>
    <property type="match status" value="1"/>
</dbReference>
<dbReference type="InterPro" id="IPR050801">
    <property type="entry name" value="Ca-Dep_Lectins_ImmuneDev"/>
</dbReference>
<dbReference type="EMBL" id="RQTK01000173">
    <property type="protein sequence ID" value="RUS85335.1"/>
    <property type="molecule type" value="Genomic_DNA"/>
</dbReference>
<organism evidence="2 3">
    <name type="scientific">Elysia chlorotica</name>
    <name type="common">Eastern emerald elysia</name>
    <name type="synonym">Sea slug</name>
    <dbReference type="NCBI Taxonomy" id="188477"/>
    <lineage>
        <taxon>Eukaryota</taxon>
        <taxon>Metazoa</taxon>
        <taxon>Spiralia</taxon>
        <taxon>Lophotrochozoa</taxon>
        <taxon>Mollusca</taxon>
        <taxon>Gastropoda</taxon>
        <taxon>Heterobranchia</taxon>
        <taxon>Euthyneura</taxon>
        <taxon>Panpulmonata</taxon>
        <taxon>Sacoglossa</taxon>
        <taxon>Placobranchoidea</taxon>
        <taxon>Plakobranchidae</taxon>
        <taxon>Elysia</taxon>
    </lineage>
</organism>
<comment type="caution">
    <text evidence="2">The sequence shown here is derived from an EMBL/GenBank/DDBJ whole genome shotgun (WGS) entry which is preliminary data.</text>
</comment>
<dbReference type="Gene3D" id="3.10.100.10">
    <property type="entry name" value="Mannose-Binding Protein A, subunit A"/>
    <property type="match status" value="1"/>
</dbReference>
<evidence type="ECO:0000313" key="2">
    <source>
        <dbReference type="EMBL" id="RUS85335.1"/>
    </source>
</evidence>
<dbReference type="OrthoDB" id="6158780at2759"/>
<dbReference type="InterPro" id="IPR016187">
    <property type="entry name" value="CTDL_fold"/>
</dbReference>
<dbReference type="PANTHER" id="PTHR22801">
    <property type="entry name" value="LITHOSTATHINE"/>
    <property type="match status" value="1"/>
</dbReference>
<dbReference type="SMART" id="SM00034">
    <property type="entry name" value="CLECT"/>
    <property type="match status" value="1"/>
</dbReference>
<evidence type="ECO:0000313" key="3">
    <source>
        <dbReference type="Proteomes" id="UP000271974"/>
    </source>
</evidence>